<feature type="compositionally biased region" description="Basic and acidic residues" evidence="1">
    <location>
        <begin position="46"/>
        <end position="64"/>
    </location>
</feature>
<keyword evidence="3" id="KW-1185">Reference proteome</keyword>
<sequence>MTSDKTSGVDKGRIRFLSRRSTEFRNSILQRKAAKLTEAAMEQEEAERAEQERVEQQREAERANRKPGTVADGRQRYEQQHNKSSQRNQDGDDHE</sequence>
<gene>
    <name evidence="2" type="ORF">J2T10_000762</name>
</gene>
<feature type="region of interest" description="Disordered" evidence="1">
    <location>
        <begin position="39"/>
        <end position="95"/>
    </location>
</feature>
<dbReference type="RefSeq" id="WP_306876973.1">
    <property type="nucleotide sequence ID" value="NZ_JAUSSW010000001.1"/>
</dbReference>
<dbReference type="Proteomes" id="UP001244563">
    <property type="component" value="Unassembled WGS sequence"/>
</dbReference>
<name>A0ABT9TJL4_PAENI</name>
<proteinExistence type="predicted"/>
<reference evidence="2 3" key="1">
    <citation type="submission" date="2023-07" db="EMBL/GenBank/DDBJ databases">
        <title>Sorghum-associated microbial communities from plants grown in Nebraska, USA.</title>
        <authorList>
            <person name="Schachtman D."/>
        </authorList>
    </citation>
    <scope>NUCLEOTIDE SEQUENCE [LARGE SCALE GENOMIC DNA]</scope>
    <source>
        <strain evidence="2 3">CC523</strain>
    </source>
</reference>
<evidence type="ECO:0000313" key="2">
    <source>
        <dbReference type="EMBL" id="MDQ0101143.1"/>
    </source>
</evidence>
<evidence type="ECO:0000313" key="3">
    <source>
        <dbReference type="Proteomes" id="UP001244563"/>
    </source>
</evidence>
<comment type="caution">
    <text evidence="2">The sequence shown here is derived from an EMBL/GenBank/DDBJ whole genome shotgun (WGS) entry which is preliminary data.</text>
</comment>
<accession>A0ABT9TJL4</accession>
<organism evidence="2 3">
    <name type="scientific">Paenarthrobacter nicotinovorans</name>
    <name type="common">Arthrobacter nicotinovorans</name>
    <dbReference type="NCBI Taxonomy" id="29320"/>
    <lineage>
        <taxon>Bacteria</taxon>
        <taxon>Bacillati</taxon>
        <taxon>Actinomycetota</taxon>
        <taxon>Actinomycetes</taxon>
        <taxon>Micrococcales</taxon>
        <taxon>Micrococcaceae</taxon>
        <taxon>Paenarthrobacter</taxon>
    </lineage>
</organism>
<dbReference type="EMBL" id="JAUSSW010000001">
    <property type="protein sequence ID" value="MDQ0101143.1"/>
    <property type="molecule type" value="Genomic_DNA"/>
</dbReference>
<evidence type="ECO:0000256" key="1">
    <source>
        <dbReference type="SAM" id="MobiDB-lite"/>
    </source>
</evidence>
<protein>
    <submittedName>
        <fullName evidence="2">Membrane protein</fullName>
    </submittedName>
</protein>